<feature type="compositionally biased region" description="Basic and acidic residues" evidence="9">
    <location>
        <begin position="110"/>
        <end position="124"/>
    </location>
</feature>
<evidence type="ECO:0000256" key="7">
    <source>
        <dbReference type="ARBA" id="ARBA00023274"/>
    </source>
</evidence>
<dbReference type="GO" id="GO:0005829">
    <property type="term" value="C:cytosol"/>
    <property type="evidence" value="ECO:0007669"/>
    <property type="project" value="UniProtKB-ARBA"/>
</dbReference>
<reference evidence="11 12" key="1">
    <citation type="journal article" date="2024" name="Science">
        <title>Giant polyketide synthase enzymes in the biosynthesis of giant marine polyether toxins.</title>
        <authorList>
            <person name="Fallon T.R."/>
            <person name="Shende V.V."/>
            <person name="Wierzbicki I.H."/>
            <person name="Pendleton A.L."/>
            <person name="Watervoot N.F."/>
            <person name="Auber R.P."/>
            <person name="Gonzalez D.J."/>
            <person name="Wisecaver J.H."/>
            <person name="Moore B.S."/>
        </authorList>
    </citation>
    <scope>NUCLEOTIDE SEQUENCE [LARGE SCALE GENOMIC DNA]</scope>
    <source>
        <strain evidence="11 12">12B1</strain>
    </source>
</reference>
<keyword evidence="5" id="KW-0694">RNA-binding</keyword>
<keyword evidence="4" id="KW-0963">Cytoplasm</keyword>
<comment type="function">
    <text evidence="8">Component of the signal recognition particle (SRP) complex, a ribonucleoprotein complex that mediates the cotranslational targeting of secretory and membrane proteins to the endoplasmic reticulum (ER). SRP9 together with SRP14 and the Alu portion of the SRP RNA, constitutes the elongation arrest domain of SRP. The complex of SRP9 and SRP14 is required for SRP RNA binding.</text>
</comment>
<comment type="subcellular location">
    <subcellularLocation>
        <location evidence="1">Cytoplasm</location>
    </subcellularLocation>
</comment>
<keyword evidence="6" id="KW-0733">Signal recognition particle</keyword>
<dbReference type="GO" id="GO:0005786">
    <property type="term" value="C:signal recognition particle, endoplasmic reticulum targeting"/>
    <property type="evidence" value="ECO:0007669"/>
    <property type="project" value="UniProtKB-KW"/>
</dbReference>
<dbReference type="EMBL" id="JBGBPQ010000028">
    <property type="protein sequence ID" value="KAL1496560.1"/>
    <property type="molecule type" value="Genomic_DNA"/>
</dbReference>
<evidence type="ECO:0000256" key="9">
    <source>
        <dbReference type="SAM" id="MobiDB-lite"/>
    </source>
</evidence>
<evidence type="ECO:0000256" key="8">
    <source>
        <dbReference type="ARBA" id="ARBA00045462"/>
    </source>
</evidence>
<evidence type="ECO:0000259" key="10">
    <source>
        <dbReference type="Pfam" id="PF05486"/>
    </source>
</evidence>
<comment type="similarity">
    <text evidence="2">Belongs to the SRP9 family.</text>
</comment>
<evidence type="ECO:0000256" key="5">
    <source>
        <dbReference type="ARBA" id="ARBA00022884"/>
    </source>
</evidence>
<dbReference type="Pfam" id="PF05486">
    <property type="entry name" value="SRP9-21"/>
    <property type="match status" value="1"/>
</dbReference>
<dbReference type="Gene3D" id="3.30.720.10">
    <property type="entry name" value="Signal recognition particle alu RNA binding heterodimer, srp9/1"/>
    <property type="match status" value="1"/>
</dbReference>
<name>A0AB34IED8_PRYPA</name>
<dbReference type="Proteomes" id="UP001515480">
    <property type="component" value="Unassembled WGS sequence"/>
</dbReference>
<gene>
    <name evidence="11" type="ORF">AB1Y20_014166</name>
</gene>
<protein>
    <recommendedName>
        <fullName evidence="3">Signal recognition particle 9 kDa protein</fullName>
    </recommendedName>
</protein>
<keyword evidence="12" id="KW-1185">Reference proteome</keyword>
<dbReference type="InterPro" id="IPR039914">
    <property type="entry name" value="SRP9-like"/>
</dbReference>
<dbReference type="FunFam" id="3.30.720.10:FF:000001">
    <property type="entry name" value="Signal recognition particle 9 kDa protein"/>
    <property type="match status" value="1"/>
</dbReference>
<proteinExistence type="inferred from homology"/>
<keyword evidence="7" id="KW-0687">Ribonucleoprotein</keyword>
<accession>A0AB34IED8</accession>
<evidence type="ECO:0000256" key="3">
    <source>
        <dbReference type="ARBA" id="ARBA00020414"/>
    </source>
</evidence>
<comment type="caution">
    <text evidence="11">The sequence shown here is derived from an EMBL/GenBank/DDBJ whole genome shotgun (WGS) entry which is preliminary data.</text>
</comment>
<dbReference type="PANTHER" id="PTHR12834">
    <property type="entry name" value="SIGNAL RECOGNITION PARTICLE 9 KDA PROTEIN"/>
    <property type="match status" value="1"/>
</dbReference>
<organism evidence="11 12">
    <name type="scientific">Prymnesium parvum</name>
    <name type="common">Toxic golden alga</name>
    <dbReference type="NCBI Taxonomy" id="97485"/>
    <lineage>
        <taxon>Eukaryota</taxon>
        <taxon>Haptista</taxon>
        <taxon>Haptophyta</taxon>
        <taxon>Prymnesiophyceae</taxon>
        <taxon>Prymnesiales</taxon>
        <taxon>Prymnesiaceae</taxon>
        <taxon>Prymnesium</taxon>
    </lineage>
</organism>
<dbReference type="GO" id="GO:0006614">
    <property type="term" value="P:SRP-dependent cotranslational protein targeting to membrane"/>
    <property type="evidence" value="ECO:0007669"/>
    <property type="project" value="InterPro"/>
</dbReference>
<dbReference type="PANTHER" id="PTHR12834:SF12">
    <property type="entry name" value="SIGNAL RECOGNITION PARTICLE 9 KDA PROTEIN"/>
    <property type="match status" value="1"/>
</dbReference>
<evidence type="ECO:0000256" key="6">
    <source>
        <dbReference type="ARBA" id="ARBA00023135"/>
    </source>
</evidence>
<dbReference type="InterPro" id="IPR009018">
    <property type="entry name" value="Signal_recog_particle_SRP9/14"/>
</dbReference>
<feature type="region of interest" description="Disordered" evidence="9">
    <location>
        <begin position="96"/>
        <end position="136"/>
    </location>
</feature>
<sequence>MTTTHSPARTSHHLRIHTDRPARRVYLEDWDAFFAEAEKMFLSHPMETRYVMKYRHCDGKIVLKVTNDKTCLKFQTDQASDIKRLDKLNNVFLTRMCGKDPNEETTEDAMLERPKSSDRDDPEKVNSSSKKSRKKR</sequence>
<evidence type="ECO:0000256" key="2">
    <source>
        <dbReference type="ARBA" id="ARBA00009193"/>
    </source>
</evidence>
<dbReference type="InterPro" id="IPR039432">
    <property type="entry name" value="SRP9_dom"/>
</dbReference>
<evidence type="ECO:0000313" key="12">
    <source>
        <dbReference type="Proteomes" id="UP001515480"/>
    </source>
</evidence>
<dbReference type="AlphaFoldDB" id="A0AB34IED8"/>
<evidence type="ECO:0000256" key="4">
    <source>
        <dbReference type="ARBA" id="ARBA00022490"/>
    </source>
</evidence>
<evidence type="ECO:0000256" key="1">
    <source>
        <dbReference type="ARBA" id="ARBA00004496"/>
    </source>
</evidence>
<dbReference type="GO" id="GO:0008312">
    <property type="term" value="F:7S RNA binding"/>
    <property type="evidence" value="ECO:0007669"/>
    <property type="project" value="InterPro"/>
</dbReference>
<evidence type="ECO:0000313" key="11">
    <source>
        <dbReference type="EMBL" id="KAL1496560.1"/>
    </source>
</evidence>
<feature type="domain" description="SRP9" evidence="10">
    <location>
        <begin position="28"/>
        <end position="89"/>
    </location>
</feature>
<dbReference type="SUPFAM" id="SSF54762">
    <property type="entry name" value="Signal recognition particle alu RNA binding heterodimer, SRP9/14"/>
    <property type="match status" value="1"/>
</dbReference>